<comment type="caution">
    <text evidence="5">The sequence shown here is derived from an EMBL/GenBank/DDBJ whole genome shotgun (WGS) entry which is preliminary data.</text>
</comment>
<proteinExistence type="predicted"/>
<dbReference type="InterPro" id="IPR036465">
    <property type="entry name" value="vWFA_dom_sf"/>
</dbReference>
<sequence>MVNRNGLRTVALGALTGLVGALAAPTALAQDRPGESGNLNRVGACIAERGALDVIIMIDETESLIHEARDGAVNPDAPGADIEGHRVPAAQSFVDELVAKQRDGNLDTRVRVAGFGQDYKSGATDPDNYGDWLVLEQGSADRAKDQIAAFGDRTSEQYTNYASALEGAYQDFSRSGAEDPCRMVVTFTDGALTAAEGADAAEAALCTPGGVTDRLRGANITNIGIGLSSPHNPSDFSLFQGITEGTGSRCGDLAPNGAFFTADNVGGLFAAFREALATGGEATGETRAGDPFLFTLDDSISTVRFTAIAKDDLGPDAHLVLTSPAGDTIPLRDTGSGEIHSGDVTWSATTDPVQKADGMLSLVDGGSWAGTWALQFQGFDESAADGRVFNSVEIQPDLQVEFVSGDDSAGGLNLRDDDELHLRLIDRDGNIRPLYGEGLVDLTFAGAEDIIIAEGADISSGELRLPLDAIGEFPAIGTLQARTTITTRGDGESPGTRLSPILNTTQMAVTQRDMPQLPGSVRFRAEEETVTVDVPVTGPGRVWIPAGSQVNASTIPDGVSDIAVASPYADINNALVLGMDERGVLPVELSTSELRDGFVSGTLPVALSNLEGANETLADVPVEGELSVPIDKASFAAAFIIAMLLALLIPLLFLYAVRYLTARFPKEPMGVVRIPVTLQDGLLKYQGRVQPEIDPVDVGKQQVTVVNGTRFNADAYPVEVKSFQFNPFAEPVAVVKQSPSISGNGAQDKGRARLPLAVQNSWFLAANPVDPSTMDLVALVRHPFDREGQMMVHDITQNAPQLAERLAQQLEKPEQSTPPSPGDFAPQGDSPGSGAPTGPGGFGSGPTYGGTPGTGSPGGFGSGGFGSAGGFGSGGADGSGTTGSTGGFGSGGGFGSRGPGGSGGFGS</sequence>
<feature type="domain" description="VWFA" evidence="4">
    <location>
        <begin position="53"/>
        <end position="276"/>
    </location>
</feature>
<keyword evidence="3" id="KW-0732">Signal</keyword>
<feature type="region of interest" description="Disordered" evidence="1">
    <location>
        <begin position="809"/>
        <end position="907"/>
    </location>
</feature>
<dbReference type="InterPro" id="IPR002035">
    <property type="entry name" value="VWF_A"/>
</dbReference>
<name>A0A847H9N7_9CORY</name>
<dbReference type="EMBL" id="JAAYYP010000040">
    <property type="protein sequence ID" value="NLF89985.1"/>
    <property type="molecule type" value="Genomic_DNA"/>
</dbReference>
<evidence type="ECO:0000313" key="6">
    <source>
        <dbReference type="Proteomes" id="UP000523614"/>
    </source>
</evidence>
<feature type="transmembrane region" description="Helical" evidence="2">
    <location>
        <begin position="635"/>
        <end position="657"/>
    </location>
</feature>
<evidence type="ECO:0000256" key="2">
    <source>
        <dbReference type="SAM" id="Phobius"/>
    </source>
</evidence>
<dbReference type="SUPFAM" id="SSF53300">
    <property type="entry name" value="vWA-like"/>
    <property type="match status" value="1"/>
</dbReference>
<keyword evidence="2" id="KW-1133">Transmembrane helix</keyword>
<protein>
    <submittedName>
        <fullName evidence="5">VWA domain-containing protein</fullName>
    </submittedName>
</protein>
<keyword evidence="2" id="KW-0472">Membrane</keyword>
<dbReference type="CDD" id="cd00198">
    <property type="entry name" value="vWFA"/>
    <property type="match status" value="1"/>
</dbReference>
<feature type="compositionally biased region" description="Gly residues" evidence="1">
    <location>
        <begin position="835"/>
        <end position="907"/>
    </location>
</feature>
<keyword evidence="2" id="KW-0812">Transmembrane</keyword>
<dbReference type="Gene3D" id="3.40.50.410">
    <property type="entry name" value="von Willebrand factor, type A domain"/>
    <property type="match status" value="1"/>
</dbReference>
<gene>
    <name evidence="5" type="ORF">GX570_01355</name>
</gene>
<evidence type="ECO:0000313" key="5">
    <source>
        <dbReference type="EMBL" id="NLF89985.1"/>
    </source>
</evidence>
<reference evidence="5 6" key="1">
    <citation type="journal article" date="2020" name="Biotechnol. Biofuels">
        <title>New insights from the biogas microbiome by comprehensive genome-resolved metagenomics of nearly 1600 species originating from multiple anaerobic digesters.</title>
        <authorList>
            <person name="Campanaro S."/>
            <person name="Treu L."/>
            <person name="Rodriguez-R L.M."/>
            <person name="Kovalovszki A."/>
            <person name="Ziels R.M."/>
            <person name="Maus I."/>
            <person name="Zhu X."/>
            <person name="Kougias P.G."/>
            <person name="Basile A."/>
            <person name="Luo G."/>
            <person name="Schluter A."/>
            <person name="Konstantinidis K.T."/>
            <person name="Angelidaki I."/>
        </authorList>
    </citation>
    <scope>NUCLEOTIDE SEQUENCE [LARGE SCALE GENOMIC DNA]</scope>
    <source>
        <strain evidence="5">AS06rmzACSIP_235</strain>
    </source>
</reference>
<dbReference type="Proteomes" id="UP000523614">
    <property type="component" value="Unassembled WGS sequence"/>
</dbReference>
<accession>A0A847H9N7</accession>
<evidence type="ECO:0000259" key="4">
    <source>
        <dbReference type="PROSITE" id="PS50234"/>
    </source>
</evidence>
<evidence type="ECO:0000256" key="1">
    <source>
        <dbReference type="SAM" id="MobiDB-lite"/>
    </source>
</evidence>
<feature type="signal peptide" evidence="3">
    <location>
        <begin position="1"/>
        <end position="29"/>
    </location>
</feature>
<organism evidence="5 6">
    <name type="scientific">Corynebacterium marinum</name>
    <dbReference type="NCBI Taxonomy" id="349751"/>
    <lineage>
        <taxon>Bacteria</taxon>
        <taxon>Bacillati</taxon>
        <taxon>Actinomycetota</taxon>
        <taxon>Actinomycetes</taxon>
        <taxon>Mycobacteriales</taxon>
        <taxon>Corynebacteriaceae</taxon>
        <taxon>Corynebacterium</taxon>
    </lineage>
</organism>
<evidence type="ECO:0000256" key="3">
    <source>
        <dbReference type="SAM" id="SignalP"/>
    </source>
</evidence>
<dbReference type="AlphaFoldDB" id="A0A847H9N7"/>
<feature type="chain" id="PRO_5032340229" evidence="3">
    <location>
        <begin position="30"/>
        <end position="907"/>
    </location>
</feature>
<dbReference type="PROSITE" id="PS50234">
    <property type="entry name" value="VWFA"/>
    <property type="match status" value="1"/>
</dbReference>